<protein>
    <submittedName>
        <fullName evidence="2">CHAT domain-containing protein</fullName>
    </submittedName>
</protein>
<comment type="caution">
    <text evidence="2">The sequence shown here is derived from an EMBL/GenBank/DDBJ whole genome shotgun (WGS) entry which is preliminary data.</text>
</comment>
<dbReference type="InterPro" id="IPR024983">
    <property type="entry name" value="CHAT_dom"/>
</dbReference>
<dbReference type="AlphaFoldDB" id="A0A917UC84"/>
<dbReference type="Proteomes" id="UP000642070">
    <property type="component" value="Unassembled WGS sequence"/>
</dbReference>
<evidence type="ECO:0000313" key="2">
    <source>
        <dbReference type="EMBL" id="GGM73002.1"/>
    </source>
</evidence>
<gene>
    <name evidence="2" type="ORF">GCM10007977_088290</name>
</gene>
<proteinExistence type="predicted"/>
<dbReference type="Gene3D" id="1.25.40.10">
    <property type="entry name" value="Tetratricopeptide repeat domain"/>
    <property type="match status" value="1"/>
</dbReference>
<sequence>MRETGKSIAQVARDLGINDGTRPGPPGSLTGADTLHSDDRIGALAVYLGQSTHGSNLNSAILSEAATIASVTLARALPDDQDAAAVLAEFHRERFELLRDTDHRAARAELKAAKWWYRRTAGDLAGEAAMPPAIAAEPDGEDPDACIAEALRGADRARRDVSVALPELDAAIDHARRAFAGVCPDDPRYSHAASVLCILHRLRFEARSVEVDLDDLQHAVDFGLIAVRFAAPSEPDRAKYMAALSDAFLARYESSGTEEDLLRCVGVLVRAVQAQGDAPTVEVLHSFALGMGARYARTNDPSDLDAAITAAEGALALLDGAEERPALLLTLGGRLYARFHRDRRDGDLDGAVHAAREAMRTAPPASSIRAMAAANLGLAVAVLSVERHDETRLDEGVEAVRTALETLPEEAALAVRLQFALSALLLQRYGLLRTSEDLFEAVALARRAVGVDATRGPRRAKDSVLLAEAELMLFQHTDNQADLDRAIAAQRRARRLLPGDHPDRVAADGALSRLLWLQYTTTAQRTPNRIPASVLRDLDEAVTLGRAAAGAATGDPGERVLRWTSLSRALMVRYEQAHLEADIVEATAAATQALELSDPGDAWAAAATNLGLIWYIRHLVGGAHESMDTALEWYRKAFEVVPALPINLVTEALVYGGLASAAGRWREAIRAWEQLIGVLPKLIRPRLTRGDRQRGLVDLVTVGQYAADAALRLGDVSRAWVLLEQARGVLMAQEMTATVEMDDLKRADQELAERFDRCTRVLAGTAVSSLEGVSMHDDAARALASQEWDRTVAEIRTRPGFERFGMPLSDVEIAAGVGGECVVALIVTPDSGHALIANAGRFDVLVLPGLTAADAATALNVLLTSVHTSDWRRAAEVQVPAHWPAVAAMPAAPTPGVATGGLSASAGTRFRAALTWMWHAVAEPVLRHLGHLAGPAAAWPRVTWMPTAPLTAFPVHAAADYGQLVPEAGASVLDRVISSYATTVRALRHARRPPTATGGGSALVVGISDTPDRPLPSAGREALSVAAKVGTEALLDRDATVDAVTRRLPDARWLHLACHGYADSADPSQSRVVLADGSLRVWDLARLGSDEAEVAYLSACLTGFGGISYANESLHVASALQLAGFRHVVGTLWPIVDAPARHMANLFYDQILVHGDPAEALHHAQRELRSRYGPAVAGAYVHYGPAYPTRRDVIA</sequence>
<keyword evidence="3" id="KW-1185">Reference proteome</keyword>
<reference evidence="2" key="2">
    <citation type="submission" date="2020-09" db="EMBL/GenBank/DDBJ databases">
        <authorList>
            <person name="Sun Q."/>
            <person name="Ohkuma M."/>
        </authorList>
    </citation>
    <scope>NUCLEOTIDE SEQUENCE</scope>
    <source>
        <strain evidence="2">JCM 19831</strain>
    </source>
</reference>
<accession>A0A917UC84</accession>
<dbReference type="SUPFAM" id="SSF48452">
    <property type="entry name" value="TPR-like"/>
    <property type="match status" value="1"/>
</dbReference>
<organism evidence="2 3">
    <name type="scientific">Dactylosporangium sucinum</name>
    <dbReference type="NCBI Taxonomy" id="1424081"/>
    <lineage>
        <taxon>Bacteria</taxon>
        <taxon>Bacillati</taxon>
        <taxon>Actinomycetota</taxon>
        <taxon>Actinomycetes</taxon>
        <taxon>Micromonosporales</taxon>
        <taxon>Micromonosporaceae</taxon>
        <taxon>Dactylosporangium</taxon>
    </lineage>
</organism>
<dbReference type="EMBL" id="BMPI01000065">
    <property type="protein sequence ID" value="GGM73002.1"/>
    <property type="molecule type" value="Genomic_DNA"/>
</dbReference>
<evidence type="ECO:0000313" key="3">
    <source>
        <dbReference type="Proteomes" id="UP000642070"/>
    </source>
</evidence>
<dbReference type="Pfam" id="PF12770">
    <property type="entry name" value="CHAT"/>
    <property type="match status" value="1"/>
</dbReference>
<feature type="domain" description="CHAT" evidence="1">
    <location>
        <begin position="912"/>
        <end position="1170"/>
    </location>
</feature>
<dbReference type="InterPro" id="IPR011990">
    <property type="entry name" value="TPR-like_helical_dom_sf"/>
</dbReference>
<name>A0A917UC84_9ACTN</name>
<reference evidence="2" key="1">
    <citation type="journal article" date="2014" name="Int. J. Syst. Evol. Microbiol.">
        <title>Complete genome sequence of Corynebacterium casei LMG S-19264T (=DSM 44701T), isolated from a smear-ripened cheese.</title>
        <authorList>
            <consortium name="US DOE Joint Genome Institute (JGI-PGF)"/>
            <person name="Walter F."/>
            <person name="Albersmeier A."/>
            <person name="Kalinowski J."/>
            <person name="Ruckert C."/>
        </authorList>
    </citation>
    <scope>NUCLEOTIDE SEQUENCE</scope>
    <source>
        <strain evidence="2">JCM 19831</strain>
    </source>
</reference>
<evidence type="ECO:0000259" key="1">
    <source>
        <dbReference type="Pfam" id="PF12770"/>
    </source>
</evidence>